<name>A0ABN0NAJ5_9NEIS</name>
<comment type="caution">
    <text evidence="1">The sequence shown here is derived from an EMBL/GenBank/DDBJ whole genome shotgun (WGS) entry which is preliminary data.</text>
</comment>
<evidence type="ECO:0008006" key="3">
    <source>
        <dbReference type="Google" id="ProtNLM"/>
    </source>
</evidence>
<accession>A0ABN0NAJ5</accession>
<protein>
    <recommendedName>
        <fullName evidence="3">Transposase</fullName>
    </recommendedName>
</protein>
<dbReference type="Proteomes" id="UP000016426">
    <property type="component" value="Unassembled WGS sequence"/>
</dbReference>
<evidence type="ECO:0000313" key="1">
    <source>
        <dbReference type="EMBL" id="ERE17441.1"/>
    </source>
</evidence>
<evidence type="ECO:0000313" key="2">
    <source>
        <dbReference type="Proteomes" id="UP000016426"/>
    </source>
</evidence>
<gene>
    <name evidence="1" type="ORF">O166_03230</name>
</gene>
<sequence length="50" mass="6096">MRFLTHEKRCWRRLAYWLKQFNTDAGVPARCYAWRAAPEDPPEDHEHLLL</sequence>
<organism evidence="1 2">
    <name type="scientific">Pseudogulbenkiania ferrooxidans EGD-HP2</name>
    <dbReference type="NCBI Taxonomy" id="1388764"/>
    <lineage>
        <taxon>Bacteria</taxon>
        <taxon>Pseudomonadati</taxon>
        <taxon>Pseudomonadota</taxon>
        <taxon>Betaproteobacteria</taxon>
        <taxon>Neisseriales</taxon>
        <taxon>Chromobacteriaceae</taxon>
        <taxon>Pseudogulbenkiania</taxon>
    </lineage>
</organism>
<keyword evidence="2" id="KW-1185">Reference proteome</keyword>
<dbReference type="EMBL" id="AVPH01000079">
    <property type="protein sequence ID" value="ERE17441.1"/>
    <property type="molecule type" value="Genomic_DNA"/>
</dbReference>
<proteinExistence type="predicted"/>
<reference evidence="1 2" key="1">
    <citation type="journal article" date="2013" name="Genome Announc.">
        <title>Genome Sequence of the Pigment-Producing Bacterium Pseudogulbenkiania ferrooxidans, Isolated from Loktak Lake.</title>
        <authorList>
            <person name="Puranik S."/>
            <person name="Talkal R."/>
            <person name="Qureshi A."/>
            <person name="Khardenavis A."/>
            <person name="Kapley A."/>
            <person name="Purohit H.J."/>
        </authorList>
    </citation>
    <scope>NUCLEOTIDE SEQUENCE [LARGE SCALE GENOMIC DNA]</scope>
    <source>
        <strain evidence="1 2">EGD-HP2</strain>
    </source>
</reference>